<sequence length="150" mass="16416">MKKVVLKLEFYDDEVKQEAMQKVAGLVGIESVAIDNKYKILTVVGDIDPVKMVSKLRELCHTDIVSVGPAKEKDESQKKDEGNKKDDLRKGGDEKKGGGGGGGGDNKKYESKLPHHLPVYHQNCQPRGGGGMYAYCASCPLIPFILARLK</sequence>
<gene>
    <name evidence="10" type="primary">LOC113720309</name>
</gene>
<evidence type="ECO:0000256" key="4">
    <source>
        <dbReference type="ARBA" id="ARBA00023288"/>
    </source>
</evidence>
<dbReference type="GO" id="GO:0046872">
    <property type="term" value="F:metal ion binding"/>
    <property type="evidence" value="ECO:0007669"/>
    <property type="project" value="UniProtKB-KW"/>
</dbReference>
<feature type="domain" description="HMA" evidence="8">
    <location>
        <begin position="1"/>
        <end position="68"/>
    </location>
</feature>
<dbReference type="RefSeq" id="XP_027101019.2">
    <property type="nucleotide sequence ID" value="XM_027245218.2"/>
</dbReference>
<keyword evidence="4" id="KW-0449">Lipoprotein</keyword>
<dbReference type="PROSITE" id="PS50846">
    <property type="entry name" value="HMA_2"/>
    <property type="match status" value="1"/>
</dbReference>
<keyword evidence="2" id="KW-0488">Methylation</keyword>
<evidence type="ECO:0000256" key="7">
    <source>
        <dbReference type="SAM" id="MobiDB-lite"/>
    </source>
</evidence>
<protein>
    <submittedName>
        <fullName evidence="10">Heavy metal-associated isoprenylated plant protein 39-like</fullName>
    </submittedName>
</protein>
<keyword evidence="3" id="KW-0479">Metal-binding</keyword>
<comment type="subcellular location">
    <subcellularLocation>
        <location evidence="1">Membrane</location>
        <topology evidence="1">Peripheral membrane protein</topology>
    </subcellularLocation>
</comment>
<evidence type="ECO:0000313" key="9">
    <source>
        <dbReference type="Proteomes" id="UP001652660"/>
    </source>
</evidence>
<evidence type="ECO:0000256" key="5">
    <source>
        <dbReference type="ARBA" id="ARBA00023289"/>
    </source>
</evidence>
<feature type="region of interest" description="Disordered" evidence="7">
    <location>
        <begin position="67"/>
        <end position="111"/>
    </location>
</feature>
<dbReference type="GO" id="GO:0009626">
    <property type="term" value="P:plant-type hypersensitive response"/>
    <property type="evidence" value="ECO:0007669"/>
    <property type="project" value="UniProtKB-KW"/>
</dbReference>
<evidence type="ECO:0000256" key="3">
    <source>
        <dbReference type="ARBA" id="ARBA00022723"/>
    </source>
</evidence>
<name>A0A6P6VDH8_COFAR</name>
<keyword evidence="5" id="KW-0636">Prenylation</keyword>
<accession>A0A6P6VDH8</accession>
<evidence type="ECO:0000259" key="8">
    <source>
        <dbReference type="PROSITE" id="PS50846"/>
    </source>
</evidence>
<dbReference type="Proteomes" id="UP001652660">
    <property type="component" value="Chromosome 2c"/>
</dbReference>
<dbReference type="AlphaFoldDB" id="A0A6P6VDH8"/>
<dbReference type="PANTHER" id="PTHR45811">
    <property type="entry name" value="COPPER TRANSPORT PROTEIN FAMILY-RELATED"/>
    <property type="match status" value="1"/>
</dbReference>
<dbReference type="OrthoDB" id="1923658at2759"/>
<evidence type="ECO:0000313" key="10">
    <source>
        <dbReference type="RefSeq" id="XP_027101019.2"/>
    </source>
</evidence>
<feature type="compositionally biased region" description="Basic and acidic residues" evidence="7">
    <location>
        <begin position="70"/>
        <end position="97"/>
    </location>
</feature>
<dbReference type="InterPro" id="IPR006121">
    <property type="entry name" value="HMA_dom"/>
</dbReference>
<proteinExistence type="inferred from homology"/>
<keyword evidence="9" id="KW-1185">Reference proteome</keyword>
<dbReference type="Gene3D" id="3.30.70.100">
    <property type="match status" value="1"/>
</dbReference>
<reference evidence="9" key="1">
    <citation type="journal article" date="2025" name="Foods">
        <title>Unveiling the Microbial Signatures of Arabica Coffee Cherries: Insights into Ripeness Specific Diversity, Functional Traits, and Implications for Quality and Safety.</title>
        <authorList>
            <consortium name="RefSeq"/>
            <person name="Tenea G.N."/>
            <person name="Cifuentes V."/>
            <person name="Reyes P."/>
            <person name="Cevallos-Vallejos M."/>
        </authorList>
    </citation>
    <scope>NUCLEOTIDE SEQUENCE [LARGE SCALE GENOMIC DNA]</scope>
</reference>
<dbReference type="GeneID" id="113720309"/>
<reference evidence="10" key="2">
    <citation type="submission" date="2025-08" db="UniProtKB">
        <authorList>
            <consortium name="RefSeq"/>
        </authorList>
    </citation>
    <scope>IDENTIFICATION</scope>
    <source>
        <tissue evidence="10">Leaves</tissue>
    </source>
</reference>
<comment type="similarity">
    <text evidence="6">Belongs to the HIPP family.</text>
</comment>
<evidence type="ECO:0000256" key="6">
    <source>
        <dbReference type="ARBA" id="ARBA00024045"/>
    </source>
</evidence>
<organism evidence="9 10">
    <name type="scientific">Coffea arabica</name>
    <name type="common">Arabian coffee</name>
    <dbReference type="NCBI Taxonomy" id="13443"/>
    <lineage>
        <taxon>Eukaryota</taxon>
        <taxon>Viridiplantae</taxon>
        <taxon>Streptophyta</taxon>
        <taxon>Embryophyta</taxon>
        <taxon>Tracheophyta</taxon>
        <taxon>Spermatophyta</taxon>
        <taxon>Magnoliopsida</taxon>
        <taxon>eudicotyledons</taxon>
        <taxon>Gunneridae</taxon>
        <taxon>Pentapetalae</taxon>
        <taxon>asterids</taxon>
        <taxon>lamiids</taxon>
        <taxon>Gentianales</taxon>
        <taxon>Rubiaceae</taxon>
        <taxon>Ixoroideae</taxon>
        <taxon>Gardenieae complex</taxon>
        <taxon>Bertiereae - Coffeeae clade</taxon>
        <taxon>Coffeeae</taxon>
        <taxon>Coffea</taxon>
    </lineage>
</organism>
<evidence type="ECO:0000256" key="2">
    <source>
        <dbReference type="ARBA" id="ARBA00022481"/>
    </source>
</evidence>
<evidence type="ECO:0000256" key="1">
    <source>
        <dbReference type="ARBA" id="ARBA00004170"/>
    </source>
</evidence>
<dbReference type="GO" id="GO:0016020">
    <property type="term" value="C:membrane"/>
    <property type="evidence" value="ECO:0007669"/>
    <property type="project" value="UniProtKB-SubCell"/>
</dbReference>
<dbReference type="InterPro" id="IPR051863">
    <property type="entry name" value="HIPP"/>
</dbReference>
<dbReference type="PANTHER" id="PTHR45811:SF80">
    <property type="entry name" value="COPPER TRANSPORT PROTEIN FAMILY-RELATED"/>
    <property type="match status" value="1"/>
</dbReference>